<dbReference type="InterPro" id="IPR016035">
    <property type="entry name" value="Acyl_Trfase/lysoPLipase"/>
</dbReference>
<feature type="active site" description="Proton acceptor" evidence="4">
    <location>
        <position position="204"/>
    </location>
</feature>
<dbReference type="Gene3D" id="3.10.20.310">
    <property type="entry name" value="membrane protein fhac"/>
    <property type="match status" value="1"/>
</dbReference>
<dbReference type="PROSITE" id="PS51635">
    <property type="entry name" value="PNPLA"/>
    <property type="match status" value="1"/>
</dbReference>
<sequence>MKRACLIFSLLFSICTFAQDRPKIGIVLSGGGAKGFAHIGVLEVLDSLGIPVDAIGGTSMGSIIGGLYAIGHTPEDLSQIATTTEWDFVTNPRPERKYLAPYEKNSDERYVLTLDVTEEGLQIPGGLNPGERILNILSRETIGYHDPLDFRKDLPIPFVCVATELNTGREKVMYEGILPLCLRSSMSIPSLFSPFYYDDTYLIDGGTVNNFPADHLRELGVDILIGVDVQTTFKDSIADPTFLKVLEKTGMYMNAFTTKERESLCDLILNPDMNDFGVTTFDKAAEIIESGRRVARANMDELLRIRELLGGPQPRTVRRRLPPNRIRIDEIRVKGLANASRRNVIGNLGFSEGDTVSFDDIEQGMLKIHGTNQFSLANYLTYPFNGKTVLEVRVLEKPSGVKARVGIRYDSDFESAALLNLTSRNEIFTGSYMSLDLGISANPRANIVVMKDNGVLPGLGGDFRYWNYQSDFHYGGVNFGEMRTEDIRARLFLTSSIAKSTAIKLGVAYHNTSQYSDGAFIQSIFGEVRLRSENVELFLNSEIDIRNRNTYATKGILMELNVMFIGSLNELYGGLPFSTDINFESNIPLSKDWTFRSNLYGLVNIGSSEITPPYIVNYGGVGKNYINNNVPLYGYSFAYGNFGYATSTFDPVYGLNSAMVGFELQYEIFKNNFVLGGINGAAIIDDIYTPFDKQSSLLLTGFKFEYGINTFIGPISAILHKSFESSGMMAYLNIGYWF</sequence>
<feature type="active site" description="Nucleophile" evidence="4">
    <location>
        <position position="59"/>
    </location>
</feature>
<keyword evidence="3 4" id="KW-0443">Lipid metabolism</keyword>
<feature type="short sequence motif" description="GXGXXG" evidence="4">
    <location>
        <begin position="30"/>
        <end position="35"/>
    </location>
</feature>
<accession>A0A6L3ZCD3</accession>
<dbReference type="Proteomes" id="UP000484164">
    <property type="component" value="Unassembled WGS sequence"/>
</dbReference>
<feature type="chain" id="PRO_5027001850" description="PNPLA domain-containing protein" evidence="5">
    <location>
        <begin position="19"/>
        <end position="738"/>
    </location>
</feature>
<dbReference type="CDD" id="cd07205">
    <property type="entry name" value="Pat_PNPLA6_PNPLA7_NTE1_like"/>
    <property type="match status" value="1"/>
</dbReference>
<evidence type="ECO:0000313" key="7">
    <source>
        <dbReference type="EMBL" id="KAB2815097.1"/>
    </source>
</evidence>
<keyword evidence="5" id="KW-0732">Signal</keyword>
<dbReference type="PANTHER" id="PTHR14226">
    <property type="entry name" value="NEUROPATHY TARGET ESTERASE/SWISS CHEESE D.MELANOGASTER"/>
    <property type="match status" value="1"/>
</dbReference>
<evidence type="ECO:0000256" key="5">
    <source>
        <dbReference type="SAM" id="SignalP"/>
    </source>
</evidence>
<dbReference type="Pfam" id="PF01734">
    <property type="entry name" value="Patatin"/>
    <property type="match status" value="1"/>
</dbReference>
<evidence type="ECO:0000313" key="8">
    <source>
        <dbReference type="Proteomes" id="UP000484164"/>
    </source>
</evidence>
<keyword evidence="1 4" id="KW-0378">Hydrolase</keyword>
<dbReference type="OrthoDB" id="9770965at2"/>
<feature type="signal peptide" evidence="5">
    <location>
        <begin position="1"/>
        <end position="18"/>
    </location>
</feature>
<dbReference type="SUPFAM" id="SSF52151">
    <property type="entry name" value="FabD/lysophospholipase-like"/>
    <property type="match status" value="1"/>
</dbReference>
<feature type="domain" description="PNPLA" evidence="6">
    <location>
        <begin position="26"/>
        <end position="217"/>
    </location>
</feature>
<dbReference type="EMBL" id="WBVQ01000003">
    <property type="protein sequence ID" value="KAB2815097.1"/>
    <property type="molecule type" value="Genomic_DNA"/>
</dbReference>
<reference evidence="7 8" key="1">
    <citation type="submission" date="2019-10" db="EMBL/GenBank/DDBJ databases">
        <title>Genome sequence of Phaeocystidibacter marisrubri JCM30614 (type strain).</title>
        <authorList>
            <person name="Bowman J.P."/>
        </authorList>
    </citation>
    <scope>NUCLEOTIDE SEQUENCE [LARGE SCALE GENOMIC DNA]</scope>
    <source>
        <strain evidence="7 8">JCM 30614</strain>
    </source>
</reference>
<dbReference type="AlphaFoldDB" id="A0A6L3ZCD3"/>
<evidence type="ECO:0000256" key="1">
    <source>
        <dbReference type="ARBA" id="ARBA00022801"/>
    </source>
</evidence>
<dbReference type="InterPro" id="IPR043864">
    <property type="entry name" value="Omp85-like_dom"/>
</dbReference>
<organism evidence="7 8">
    <name type="scientific">Phaeocystidibacter marisrubri</name>
    <dbReference type="NCBI Taxonomy" id="1577780"/>
    <lineage>
        <taxon>Bacteria</taxon>
        <taxon>Pseudomonadati</taxon>
        <taxon>Bacteroidota</taxon>
        <taxon>Flavobacteriia</taxon>
        <taxon>Flavobacteriales</taxon>
        <taxon>Phaeocystidibacteraceae</taxon>
        <taxon>Phaeocystidibacter</taxon>
    </lineage>
</organism>
<evidence type="ECO:0000256" key="3">
    <source>
        <dbReference type="ARBA" id="ARBA00023098"/>
    </source>
</evidence>
<comment type="caution">
    <text evidence="7">The sequence shown here is derived from an EMBL/GenBank/DDBJ whole genome shotgun (WGS) entry which is preliminary data.</text>
</comment>
<protein>
    <recommendedName>
        <fullName evidence="6">PNPLA domain-containing protein</fullName>
    </recommendedName>
</protein>
<feature type="short sequence motif" description="GXSXG" evidence="4">
    <location>
        <begin position="57"/>
        <end position="61"/>
    </location>
</feature>
<dbReference type="InterPro" id="IPR002641">
    <property type="entry name" value="PNPLA_dom"/>
</dbReference>
<dbReference type="GO" id="GO:0016042">
    <property type="term" value="P:lipid catabolic process"/>
    <property type="evidence" value="ECO:0007669"/>
    <property type="project" value="UniProtKB-UniRule"/>
</dbReference>
<name>A0A6L3ZCD3_9FLAO</name>
<dbReference type="PANTHER" id="PTHR14226:SF76">
    <property type="entry name" value="NTE FAMILY PROTEIN RSSA"/>
    <property type="match status" value="1"/>
</dbReference>
<dbReference type="InterPro" id="IPR050301">
    <property type="entry name" value="NTE"/>
</dbReference>
<dbReference type="Gene3D" id="3.40.1090.10">
    <property type="entry name" value="Cytosolic phospholipase A2 catalytic domain"/>
    <property type="match status" value="2"/>
</dbReference>
<proteinExistence type="predicted"/>
<dbReference type="RefSeq" id="WP_151694135.1">
    <property type="nucleotide sequence ID" value="NZ_BMGX01000001.1"/>
</dbReference>
<keyword evidence="8" id="KW-1185">Reference proteome</keyword>
<dbReference type="Pfam" id="PF19143">
    <property type="entry name" value="Omp85_2"/>
    <property type="match status" value="1"/>
</dbReference>
<evidence type="ECO:0000259" key="6">
    <source>
        <dbReference type="PROSITE" id="PS51635"/>
    </source>
</evidence>
<dbReference type="GO" id="GO:0016787">
    <property type="term" value="F:hydrolase activity"/>
    <property type="evidence" value="ECO:0007669"/>
    <property type="project" value="UniProtKB-UniRule"/>
</dbReference>
<evidence type="ECO:0000256" key="2">
    <source>
        <dbReference type="ARBA" id="ARBA00022963"/>
    </source>
</evidence>
<keyword evidence="2 4" id="KW-0442">Lipid degradation</keyword>
<evidence type="ECO:0000256" key="4">
    <source>
        <dbReference type="PROSITE-ProRule" id="PRU01161"/>
    </source>
</evidence>
<feature type="short sequence motif" description="DGA/G" evidence="4">
    <location>
        <begin position="204"/>
        <end position="206"/>
    </location>
</feature>
<gene>
    <name evidence="7" type="ORF">F8C82_13425</name>
</gene>